<dbReference type="InterPro" id="IPR027417">
    <property type="entry name" value="P-loop_NTPase"/>
</dbReference>
<gene>
    <name evidence="4" type="ORF">SAPIO_CDS4765</name>
</gene>
<protein>
    <recommendedName>
        <fullName evidence="3">NACHT domain-containing protein</fullName>
    </recommendedName>
</protein>
<dbReference type="KEGG" id="sapo:SAPIO_CDS4765"/>
<dbReference type="SUPFAM" id="SSF53213">
    <property type="entry name" value="LigB-like"/>
    <property type="match status" value="1"/>
</dbReference>
<evidence type="ECO:0000313" key="5">
    <source>
        <dbReference type="Proteomes" id="UP000028545"/>
    </source>
</evidence>
<dbReference type="InterPro" id="IPR007111">
    <property type="entry name" value="NACHT_NTPase"/>
</dbReference>
<dbReference type="Gene3D" id="1.25.40.10">
    <property type="entry name" value="Tetratricopeptide repeat domain"/>
    <property type="match status" value="2"/>
</dbReference>
<dbReference type="InterPro" id="IPR019734">
    <property type="entry name" value="TPR_rpt"/>
</dbReference>
<dbReference type="GO" id="GO:0008198">
    <property type="term" value="F:ferrous iron binding"/>
    <property type="evidence" value="ECO:0007669"/>
    <property type="project" value="InterPro"/>
</dbReference>
<dbReference type="EMBL" id="JOWA01000094">
    <property type="protein sequence ID" value="KEZ43319.1"/>
    <property type="molecule type" value="Genomic_DNA"/>
</dbReference>
<accession>A0A084G7K7</accession>
<dbReference type="VEuPathDB" id="FungiDB:SAPIO_CDS4765"/>
<dbReference type="GO" id="GO:0016702">
    <property type="term" value="F:oxidoreductase activity, acting on single donors with incorporation of molecular oxygen, incorporation of two atoms of oxygen"/>
    <property type="evidence" value="ECO:0007669"/>
    <property type="project" value="UniProtKB-ARBA"/>
</dbReference>
<dbReference type="SUPFAM" id="SSF48452">
    <property type="entry name" value="TPR-like"/>
    <property type="match status" value="2"/>
</dbReference>
<organism evidence="4 5">
    <name type="scientific">Pseudallescheria apiosperma</name>
    <name type="common">Scedosporium apiospermum</name>
    <dbReference type="NCBI Taxonomy" id="563466"/>
    <lineage>
        <taxon>Eukaryota</taxon>
        <taxon>Fungi</taxon>
        <taxon>Dikarya</taxon>
        <taxon>Ascomycota</taxon>
        <taxon>Pezizomycotina</taxon>
        <taxon>Sordariomycetes</taxon>
        <taxon>Hypocreomycetidae</taxon>
        <taxon>Microascales</taxon>
        <taxon>Microascaceae</taxon>
        <taxon>Scedosporium</taxon>
    </lineage>
</organism>
<keyword evidence="1" id="KW-0677">Repeat</keyword>
<reference evidence="4 5" key="1">
    <citation type="journal article" date="2014" name="Genome Announc.">
        <title>Draft genome sequence of the pathogenic fungus Scedosporium apiospermum.</title>
        <authorList>
            <person name="Vandeputte P."/>
            <person name="Ghamrawi S."/>
            <person name="Rechenmann M."/>
            <person name="Iltis A."/>
            <person name="Giraud S."/>
            <person name="Fleury M."/>
            <person name="Thornton C."/>
            <person name="Delhaes L."/>
            <person name="Meyer W."/>
            <person name="Papon N."/>
            <person name="Bouchara J.P."/>
        </authorList>
    </citation>
    <scope>NUCLEOTIDE SEQUENCE [LARGE SCALE GENOMIC DNA]</scope>
    <source>
        <strain evidence="4 5">IHEM 14462</strain>
    </source>
</reference>
<dbReference type="InterPro" id="IPR011990">
    <property type="entry name" value="TPR-like_helical_dom_sf"/>
</dbReference>
<dbReference type="SUPFAM" id="SSF52540">
    <property type="entry name" value="P-loop containing nucleoside triphosphate hydrolases"/>
    <property type="match status" value="1"/>
</dbReference>
<dbReference type="Gene3D" id="3.40.50.300">
    <property type="entry name" value="P-loop containing nucleotide triphosphate hydrolases"/>
    <property type="match status" value="1"/>
</dbReference>
<dbReference type="InterPro" id="IPR004183">
    <property type="entry name" value="Xdiol_dOase_suB"/>
</dbReference>
<dbReference type="SMART" id="SM00028">
    <property type="entry name" value="TPR"/>
    <property type="match status" value="3"/>
</dbReference>
<name>A0A084G7K7_PSEDA</name>
<dbReference type="InterPro" id="IPR056884">
    <property type="entry name" value="NPHP3-like_N"/>
</dbReference>
<dbReference type="PANTHER" id="PTHR10039:SF17">
    <property type="entry name" value="FUNGAL STAND N-TERMINAL GOODBYE DOMAIN-CONTAINING PROTEIN-RELATED"/>
    <property type="match status" value="1"/>
</dbReference>
<dbReference type="PROSITE" id="PS50005">
    <property type="entry name" value="TPR"/>
    <property type="match status" value="1"/>
</dbReference>
<dbReference type="GeneID" id="27723837"/>
<proteinExistence type="predicted"/>
<dbReference type="Pfam" id="PF02900">
    <property type="entry name" value="LigB"/>
    <property type="match status" value="1"/>
</dbReference>
<sequence length="1755" mass="198958">MSITPVYFFSHGSTMMLGEESESADYWKKAGDEALAHKIKGVIMMGAHWDALGDRIEVATNPKPEKSPVAYVHPAKYVDYELNPDLKTAERCISILSQAGFSASGNSSFDWIHDTYLILIRMFPDWCPPTTLISMNNRFDPHYHMKVGAALRPLRKEGYLLIGSGGAVHNLYHNHWIPMLRYSDNFAQERPPEPWALEFRQAVEDVIKNNSGPNLRRAMTRLMKHPLYRDAHATDDHFMSAMFVAGLMGDEEDEGVFGELKAETWELRNMCNKGSGTMDEDQHLAKAQAELDEAILLLNKKVAELASGKKNLSTLNDPLPVFPKLDSSSAEGEPASDLIDRFVNFNLKDLVEDKSSQSWRSKISGMVYSLLPLSAVALGFVGKTMEGSTLSLPVSGIAKGACCVVTLVLKERDRRTQFLNEVDRISYQARRVHEIQRQPDTVLLPLLREKAMHMLTAIALFLVGTIDFLGRNILKQVTKSVFRGTDAWSESLTCLQRAYEEYDQALLLQVASTVLTHHAHAQQQADLAVAEDAAFRQWLQPSFAENEARMMANLGQRAEGTLRWVLDLPELRTWRMGDASSEAKTLWLTGLPGVGKSCIAAYLCELLPQQYPDDIHLSFFCKRGTPELTTAFALLRTLCYQLTRENAFYRKFLQKMPSLPSTTGKEGILFLVDTLLRRPLAAGLGDSAIFIVLDGLDELENTAASKGPSYDGKTDVEVLLGQLITLPRVKILATSRSLAELHGTLSDSGDVRQIGPGDNAMDIENYVAHRVEKSEKLRTGFSDLKIDPVEFFSGKANGIFLWVAIVLDVLERAPSSNSFKKGLDEIHPTMNSIYDDIFAGAEQRQTLSLMMEILNWTLILPSPFTARQMAVAVEISLGDRVLKMEEFLRTECGALLNLIPRLGADAVSGETLEIHIGHETFQTWLAERLGEDKRRMAHARAAATCLKCLLDKKPDPSLKPYALEKWKWHLRHSLGAGEPQFADPMAGLETGKSVPAPEAIDLFHHLYLFLSRPEAEAWIEERMKKVHFDHVLFWDIHMTQLEVMAWCGTNSASLSDDAVDGLQADDGIKEQLKIWRDSLEDPRIIAQMLWPRVCHAWLWNTSLDWWTVLYMAEVLTKLFHYAYGEGILEETPEGRSLLDEETKIAQNNKGSAVKSGGQLLGSLTMHLANTMARSNTRKYTSGPITEECLEAVKKAGRYNELSGVCAANLAIAYFQQQRNADDKDALEKSLEFGQEAIDDDPDDAPRNYYHLAQVYKTMSYNAHFEHEKERLEEQMLESLRDAVARDPDHKTDARCELYQAEVYGLLRDPPDVDGAIARLEFAIVDNPEEACSRWFHQLFNLHKKRGDLEAARETYRRQIAFDPPSWHTRWKDIADTWIDDKQYHKTRTFDYRNWCDALLEAIEQDPSYAHSYWSDWASKAESLVGYNHFGFAAEILAYGVEKSAERTDPQGRRACAKFLLELGEVQGQMFQWEESIARLEEAWAREACMDVWERRSTLQYLAWAYMGAQRWDDVTAAGEKRLALAPHENWGDNTRYNGRWWKGEAALLGGKPAAAVKELKNAIAMLEESLAADQKGSTKSSAAAPPIKPILNEDIGLLFIDLGHAYERMGREKQAVAMFKRAIPHVEYEMEQRVQFRTLHNTMWRREGRWRMLLGWLLERIHGRGEDARVLELYEFAVTIFEATCYVEDDFIEIADLRDAREAVQRVRAGVAWEAPSEEEFQKRRLMWKIAFKRSDWANGHFRDEVQKTRRRGSG</sequence>
<dbReference type="InterPro" id="IPR014436">
    <property type="entry name" value="Extradiol_dOase_DODA"/>
</dbReference>
<dbReference type="Proteomes" id="UP000028545">
    <property type="component" value="Unassembled WGS sequence"/>
</dbReference>
<evidence type="ECO:0000259" key="3">
    <source>
        <dbReference type="PROSITE" id="PS50837"/>
    </source>
</evidence>
<dbReference type="Pfam" id="PF24883">
    <property type="entry name" value="NPHP3_N"/>
    <property type="match status" value="1"/>
</dbReference>
<dbReference type="OMA" id="EARMMAN"/>
<dbReference type="PANTHER" id="PTHR10039">
    <property type="entry name" value="AMELOGENIN"/>
    <property type="match status" value="1"/>
</dbReference>
<evidence type="ECO:0000313" key="4">
    <source>
        <dbReference type="EMBL" id="KEZ43319.1"/>
    </source>
</evidence>
<feature type="domain" description="NACHT" evidence="3">
    <location>
        <begin position="584"/>
        <end position="737"/>
    </location>
</feature>
<dbReference type="CDD" id="cd07363">
    <property type="entry name" value="45_DOPA_Dioxygenase"/>
    <property type="match status" value="1"/>
</dbReference>
<evidence type="ECO:0000256" key="2">
    <source>
        <dbReference type="PROSITE-ProRule" id="PRU00339"/>
    </source>
</evidence>
<dbReference type="GO" id="GO:0008270">
    <property type="term" value="F:zinc ion binding"/>
    <property type="evidence" value="ECO:0007669"/>
    <property type="project" value="InterPro"/>
</dbReference>
<keyword evidence="2" id="KW-0802">TPR repeat</keyword>
<dbReference type="PROSITE" id="PS50837">
    <property type="entry name" value="NACHT"/>
    <property type="match status" value="1"/>
</dbReference>
<keyword evidence="5" id="KW-1185">Reference proteome</keyword>
<evidence type="ECO:0000256" key="1">
    <source>
        <dbReference type="ARBA" id="ARBA00022737"/>
    </source>
</evidence>
<feature type="repeat" description="TPR" evidence="2">
    <location>
        <begin position="1596"/>
        <end position="1629"/>
    </location>
</feature>
<dbReference type="RefSeq" id="XP_016643118.1">
    <property type="nucleotide sequence ID" value="XM_016787239.1"/>
</dbReference>
<dbReference type="Gene3D" id="3.40.830.10">
    <property type="entry name" value="LigB-like"/>
    <property type="match status" value="1"/>
</dbReference>
<comment type="caution">
    <text evidence="4">The sequence shown here is derived from an EMBL/GenBank/DDBJ whole genome shotgun (WGS) entry which is preliminary data.</text>
</comment>
<dbReference type="OrthoDB" id="7396853at2759"/>
<dbReference type="HOGENOM" id="CLU_239260_0_0_1"/>